<dbReference type="RefSeq" id="XP_033595575.1">
    <property type="nucleotide sequence ID" value="XM_033748582.1"/>
</dbReference>
<evidence type="ECO:0000256" key="4">
    <source>
        <dbReference type="ARBA" id="ARBA00022552"/>
    </source>
</evidence>
<comment type="similarity">
    <text evidence="3 6">Belongs to the UTP11 family.</text>
</comment>
<evidence type="ECO:0000313" key="8">
    <source>
        <dbReference type="EMBL" id="KAF2753124.1"/>
    </source>
</evidence>
<evidence type="ECO:0000256" key="6">
    <source>
        <dbReference type="PIRNR" id="PIRNR015952"/>
    </source>
</evidence>
<sequence>MSSMRNAVQRRNHKERAQPEERKKWGLLEKHKDYSLRAKDFAKKKAHIRLLREKAGARNPDEFSFGMVNARSKGGVKQADRGNRSMSHEVVKLLKTQDQGYLRTMLQSVRNERRELEEGLVLGVDGVGALKSAGLKQGGHMVFVDGVEEQRAFDAGEWFGVEEGDGMMGRVWNRRRKGSTGVAAEEKEVLEDVEDGDGGGGMKRKKSQKVQDAEAQNAKDEAVWQRRKAKWQDQQLRKLEAVKQKEEDLVTADQELELQRARANHQIGGVNKKGVKFKIGQRRR</sequence>
<accession>A0A6A6VTS0</accession>
<evidence type="ECO:0000256" key="5">
    <source>
        <dbReference type="ARBA" id="ARBA00023242"/>
    </source>
</evidence>
<keyword evidence="4 6" id="KW-0698">rRNA processing</keyword>
<dbReference type="PIRSF" id="PIRSF015952">
    <property type="entry name" value="U3snoRNP11"/>
    <property type="match status" value="1"/>
</dbReference>
<name>A0A6A6VTS0_9PEZI</name>
<feature type="compositionally biased region" description="Basic and acidic residues" evidence="7">
    <location>
        <begin position="15"/>
        <end position="25"/>
    </location>
</feature>
<gene>
    <name evidence="8" type="ORF">EJ05DRAFT_515122</name>
</gene>
<dbReference type="GO" id="GO:0032040">
    <property type="term" value="C:small-subunit processome"/>
    <property type="evidence" value="ECO:0007669"/>
    <property type="project" value="UniProtKB-UniRule"/>
</dbReference>
<feature type="region of interest" description="Disordered" evidence="7">
    <location>
        <begin position="193"/>
        <end position="221"/>
    </location>
</feature>
<feature type="compositionally biased region" description="Basic and acidic residues" evidence="7">
    <location>
        <begin position="209"/>
        <end position="221"/>
    </location>
</feature>
<comment type="subcellular location">
    <subcellularLocation>
        <location evidence="2 6">Nucleus</location>
        <location evidence="2 6">Nucleolus</location>
    </subcellularLocation>
</comment>
<dbReference type="PANTHER" id="PTHR12838:SF0">
    <property type="entry name" value="U3 SMALL NUCLEOLAR RNA-ASSOCIATED PROTEIN 11-RELATED"/>
    <property type="match status" value="1"/>
</dbReference>
<comment type="function">
    <text evidence="1 6">Involved in nucleolar processing of pre-18S ribosomal RNA.</text>
</comment>
<organism evidence="8 9">
    <name type="scientific">Pseudovirgaria hyperparasitica</name>
    <dbReference type="NCBI Taxonomy" id="470096"/>
    <lineage>
        <taxon>Eukaryota</taxon>
        <taxon>Fungi</taxon>
        <taxon>Dikarya</taxon>
        <taxon>Ascomycota</taxon>
        <taxon>Pezizomycotina</taxon>
        <taxon>Dothideomycetes</taxon>
        <taxon>Dothideomycetes incertae sedis</taxon>
        <taxon>Acrospermales</taxon>
        <taxon>Acrospermaceae</taxon>
        <taxon>Pseudovirgaria</taxon>
    </lineage>
</organism>
<dbReference type="EMBL" id="ML996586">
    <property type="protein sequence ID" value="KAF2753124.1"/>
    <property type="molecule type" value="Genomic_DNA"/>
</dbReference>
<evidence type="ECO:0000256" key="3">
    <source>
        <dbReference type="ARBA" id="ARBA00008105"/>
    </source>
</evidence>
<dbReference type="OrthoDB" id="29058at2759"/>
<evidence type="ECO:0000256" key="2">
    <source>
        <dbReference type="ARBA" id="ARBA00004604"/>
    </source>
</evidence>
<feature type="region of interest" description="Disordered" evidence="7">
    <location>
        <begin position="1"/>
        <end position="25"/>
    </location>
</feature>
<dbReference type="GO" id="GO:0006364">
    <property type="term" value="P:rRNA processing"/>
    <property type="evidence" value="ECO:0007669"/>
    <property type="project" value="UniProtKB-UniRule"/>
</dbReference>
<dbReference type="GeneID" id="54489636"/>
<keyword evidence="5 6" id="KW-0539">Nucleus</keyword>
<dbReference type="Pfam" id="PF03998">
    <property type="entry name" value="Utp11"/>
    <property type="match status" value="1"/>
</dbReference>
<evidence type="ECO:0000256" key="7">
    <source>
        <dbReference type="SAM" id="MobiDB-lite"/>
    </source>
</evidence>
<reference evidence="8" key="1">
    <citation type="journal article" date="2020" name="Stud. Mycol.">
        <title>101 Dothideomycetes genomes: a test case for predicting lifestyles and emergence of pathogens.</title>
        <authorList>
            <person name="Haridas S."/>
            <person name="Albert R."/>
            <person name="Binder M."/>
            <person name="Bloem J."/>
            <person name="Labutti K."/>
            <person name="Salamov A."/>
            <person name="Andreopoulos B."/>
            <person name="Baker S."/>
            <person name="Barry K."/>
            <person name="Bills G."/>
            <person name="Bluhm B."/>
            <person name="Cannon C."/>
            <person name="Castanera R."/>
            <person name="Culley D."/>
            <person name="Daum C."/>
            <person name="Ezra D."/>
            <person name="Gonzalez J."/>
            <person name="Henrissat B."/>
            <person name="Kuo A."/>
            <person name="Liang C."/>
            <person name="Lipzen A."/>
            <person name="Lutzoni F."/>
            <person name="Magnuson J."/>
            <person name="Mondo S."/>
            <person name="Nolan M."/>
            <person name="Ohm R."/>
            <person name="Pangilinan J."/>
            <person name="Park H.-J."/>
            <person name="Ramirez L."/>
            <person name="Alfaro M."/>
            <person name="Sun H."/>
            <person name="Tritt A."/>
            <person name="Yoshinaga Y."/>
            <person name="Zwiers L.-H."/>
            <person name="Turgeon B."/>
            <person name="Goodwin S."/>
            <person name="Spatafora J."/>
            <person name="Crous P."/>
            <person name="Grigoriev I."/>
        </authorList>
    </citation>
    <scope>NUCLEOTIDE SEQUENCE</scope>
    <source>
        <strain evidence="8">CBS 121739</strain>
    </source>
</reference>
<proteinExistence type="inferred from homology"/>
<dbReference type="InterPro" id="IPR007144">
    <property type="entry name" value="SSU_processome_Utp11"/>
</dbReference>
<evidence type="ECO:0000256" key="1">
    <source>
        <dbReference type="ARBA" id="ARBA00004099"/>
    </source>
</evidence>
<dbReference type="AlphaFoldDB" id="A0A6A6VTS0"/>
<dbReference type="Proteomes" id="UP000799437">
    <property type="component" value="Unassembled WGS sequence"/>
</dbReference>
<evidence type="ECO:0000313" key="9">
    <source>
        <dbReference type="Proteomes" id="UP000799437"/>
    </source>
</evidence>
<keyword evidence="9" id="KW-1185">Reference proteome</keyword>
<dbReference type="PANTHER" id="PTHR12838">
    <property type="entry name" value="U3 SMALL NUCLEOLAR RNA-ASSOCIATED PROTEIN 11"/>
    <property type="match status" value="1"/>
</dbReference>
<protein>
    <recommendedName>
        <fullName evidence="6">U3 small nucleolar RNA-associated protein 11</fullName>
        <shortName evidence="6">U3 snoRNA-associated protein 11</shortName>
    </recommendedName>
</protein>
<comment type="subunit">
    <text evidence="6">Component of the ribosomal small subunit (SSU) processome.</text>
</comment>